<organism evidence="1 2">
    <name type="scientific">Anas platyrhynchos</name>
    <name type="common">Mallard</name>
    <name type="synonym">Anas boschas</name>
    <dbReference type="NCBI Taxonomy" id="8839"/>
    <lineage>
        <taxon>Eukaryota</taxon>
        <taxon>Metazoa</taxon>
        <taxon>Chordata</taxon>
        <taxon>Craniata</taxon>
        <taxon>Vertebrata</taxon>
        <taxon>Euteleostomi</taxon>
        <taxon>Archelosauria</taxon>
        <taxon>Archosauria</taxon>
        <taxon>Dinosauria</taxon>
        <taxon>Saurischia</taxon>
        <taxon>Theropoda</taxon>
        <taxon>Coelurosauria</taxon>
        <taxon>Aves</taxon>
        <taxon>Neognathae</taxon>
        <taxon>Galloanserae</taxon>
        <taxon>Anseriformes</taxon>
        <taxon>Anatidae</taxon>
        <taxon>Anatinae</taxon>
        <taxon>Anas</taxon>
    </lineage>
</organism>
<keyword evidence="2" id="KW-1185">Reference proteome</keyword>
<accession>R0M397</accession>
<evidence type="ECO:0000313" key="1">
    <source>
        <dbReference type="EMBL" id="EOB08585.1"/>
    </source>
</evidence>
<protein>
    <submittedName>
        <fullName evidence="1">Uncharacterized protein</fullName>
    </submittedName>
</protein>
<dbReference type="EMBL" id="KB742435">
    <property type="protein sequence ID" value="EOB08585.1"/>
    <property type="molecule type" value="Genomic_DNA"/>
</dbReference>
<name>R0M397_ANAPL</name>
<dbReference type="Proteomes" id="UP000296049">
    <property type="component" value="Unassembled WGS sequence"/>
</dbReference>
<sequence length="127" mass="13836">MKDTQGYSLWPSLMRSSTFKKRAKCNRNKHCLLESGEAGKTSGLFETLQSYTNKWSVLISPPWTQKSRLPGSKGLQKGRISVLPAAVIAETGGVPTVLGLPLVGKAGLGKSCRMLLTGVKFWLDMPK</sequence>
<proteinExistence type="predicted"/>
<evidence type="ECO:0000313" key="2">
    <source>
        <dbReference type="Proteomes" id="UP000296049"/>
    </source>
</evidence>
<reference evidence="2" key="1">
    <citation type="journal article" date="2013" name="Nat. Genet.">
        <title>The duck genome and transcriptome provide insight into an avian influenza virus reservoir species.</title>
        <authorList>
            <person name="Huang Y."/>
            <person name="Li Y."/>
            <person name="Burt D.W."/>
            <person name="Chen H."/>
            <person name="Zhang Y."/>
            <person name="Qian W."/>
            <person name="Kim H."/>
            <person name="Gan S."/>
            <person name="Zhao Y."/>
            <person name="Li J."/>
            <person name="Yi K."/>
            <person name="Feng H."/>
            <person name="Zhu P."/>
            <person name="Li B."/>
            <person name="Liu Q."/>
            <person name="Fairley S."/>
            <person name="Magor K.E."/>
            <person name="Du Z."/>
            <person name="Hu X."/>
            <person name="Goodman L."/>
            <person name="Tafer H."/>
            <person name="Vignal A."/>
            <person name="Lee T."/>
            <person name="Kim K.W."/>
            <person name="Sheng Z."/>
            <person name="An Y."/>
            <person name="Searle S."/>
            <person name="Herrero J."/>
            <person name="Groenen M.A."/>
            <person name="Crooijmans R.P."/>
            <person name="Faraut T."/>
            <person name="Cai Q."/>
            <person name="Webster R.G."/>
            <person name="Aldridge J.R."/>
            <person name="Warren W.C."/>
            <person name="Bartschat S."/>
            <person name="Kehr S."/>
            <person name="Marz M."/>
            <person name="Stadler P.F."/>
            <person name="Smith J."/>
            <person name="Kraus R.H."/>
            <person name="Zhao Y."/>
            <person name="Ren L."/>
            <person name="Fei J."/>
            <person name="Morisson M."/>
            <person name="Kaiser P."/>
            <person name="Griffin D.K."/>
            <person name="Rao M."/>
            <person name="Pitel F."/>
            <person name="Wang J."/>
            <person name="Li N."/>
        </authorList>
    </citation>
    <scope>NUCLEOTIDE SEQUENCE [LARGE SCALE GENOMIC DNA]</scope>
</reference>
<dbReference type="AlphaFoldDB" id="R0M397"/>
<gene>
    <name evidence="1" type="ORF">Anapl_05859</name>
</gene>